<keyword evidence="2" id="KW-1185">Reference proteome</keyword>
<name>A0A164WK40_DAUCS</name>
<accession>A0A164WK40</accession>
<reference evidence="1" key="2">
    <citation type="submission" date="2022-03" db="EMBL/GenBank/DDBJ databases">
        <title>Draft title - Genomic analysis of global carrot germplasm unveils the trajectory of domestication and the origin of high carotenoid orange carrot.</title>
        <authorList>
            <person name="Iorizzo M."/>
            <person name="Ellison S."/>
            <person name="Senalik D."/>
            <person name="Macko-Podgorni A."/>
            <person name="Grzebelus D."/>
            <person name="Bostan H."/>
            <person name="Rolling W."/>
            <person name="Curaba J."/>
            <person name="Simon P."/>
        </authorList>
    </citation>
    <scope>NUCLEOTIDE SEQUENCE</scope>
    <source>
        <tissue evidence="1">Leaf</tissue>
    </source>
</reference>
<evidence type="ECO:0000313" key="1">
    <source>
        <dbReference type="EMBL" id="WOH06175.1"/>
    </source>
</evidence>
<protein>
    <submittedName>
        <fullName evidence="1">Uncharacterized protein</fullName>
    </submittedName>
</protein>
<organism evidence="1 2">
    <name type="scientific">Daucus carota subsp. sativus</name>
    <name type="common">Carrot</name>
    <dbReference type="NCBI Taxonomy" id="79200"/>
    <lineage>
        <taxon>Eukaryota</taxon>
        <taxon>Viridiplantae</taxon>
        <taxon>Streptophyta</taxon>
        <taxon>Embryophyta</taxon>
        <taxon>Tracheophyta</taxon>
        <taxon>Spermatophyta</taxon>
        <taxon>Magnoliopsida</taxon>
        <taxon>eudicotyledons</taxon>
        <taxon>Gunneridae</taxon>
        <taxon>Pentapetalae</taxon>
        <taxon>asterids</taxon>
        <taxon>campanulids</taxon>
        <taxon>Apiales</taxon>
        <taxon>Apiaceae</taxon>
        <taxon>Apioideae</taxon>
        <taxon>Scandiceae</taxon>
        <taxon>Daucinae</taxon>
        <taxon>Daucus</taxon>
        <taxon>Daucus sect. Daucus</taxon>
    </lineage>
</organism>
<proteinExistence type="predicted"/>
<evidence type="ECO:0000313" key="2">
    <source>
        <dbReference type="Proteomes" id="UP000077755"/>
    </source>
</evidence>
<dbReference type="Gramene" id="KZM91881">
    <property type="protein sequence ID" value="KZM91881"/>
    <property type="gene ID" value="DCAR_020754"/>
</dbReference>
<gene>
    <name evidence="1" type="ORF">DCAR_0625598</name>
</gene>
<sequence length="56" mass="6176">MALVIILVASSMCKDCRGKGGQERPKKLKDQSITDIPEVFSHEAVFTGMRWLAVAI</sequence>
<dbReference type="EMBL" id="CP093348">
    <property type="protein sequence ID" value="WOH06175.1"/>
    <property type="molecule type" value="Genomic_DNA"/>
</dbReference>
<reference evidence="1" key="1">
    <citation type="journal article" date="2016" name="Nat. Genet.">
        <title>A high-quality carrot genome assembly provides new insights into carotenoid accumulation and asterid genome evolution.</title>
        <authorList>
            <person name="Iorizzo M."/>
            <person name="Ellison S."/>
            <person name="Senalik D."/>
            <person name="Zeng P."/>
            <person name="Satapoomin P."/>
            <person name="Huang J."/>
            <person name="Bowman M."/>
            <person name="Iovene M."/>
            <person name="Sanseverino W."/>
            <person name="Cavagnaro P."/>
            <person name="Yildiz M."/>
            <person name="Macko-Podgorni A."/>
            <person name="Moranska E."/>
            <person name="Grzebelus E."/>
            <person name="Grzebelus D."/>
            <person name="Ashrafi H."/>
            <person name="Zheng Z."/>
            <person name="Cheng S."/>
            <person name="Spooner D."/>
            <person name="Van Deynze A."/>
            <person name="Simon P."/>
        </authorList>
    </citation>
    <scope>NUCLEOTIDE SEQUENCE</scope>
    <source>
        <tissue evidence="1">Leaf</tissue>
    </source>
</reference>
<dbReference type="AlphaFoldDB" id="A0A164WK40"/>
<dbReference type="Proteomes" id="UP000077755">
    <property type="component" value="Chromosome 6"/>
</dbReference>